<feature type="region of interest" description="Disordered" evidence="1">
    <location>
        <begin position="46"/>
        <end position="73"/>
    </location>
</feature>
<evidence type="ECO:0000313" key="3">
    <source>
        <dbReference type="Proteomes" id="UP001419268"/>
    </source>
</evidence>
<proteinExistence type="predicted"/>
<comment type="caution">
    <text evidence="2">The sequence shown here is derived from an EMBL/GenBank/DDBJ whole genome shotgun (WGS) entry which is preliminary data.</text>
</comment>
<feature type="compositionally biased region" description="Polar residues" evidence="1">
    <location>
        <begin position="113"/>
        <end position="123"/>
    </location>
</feature>
<dbReference type="Proteomes" id="UP001419268">
    <property type="component" value="Unassembled WGS sequence"/>
</dbReference>
<evidence type="ECO:0000313" key="2">
    <source>
        <dbReference type="EMBL" id="KAK9083505.1"/>
    </source>
</evidence>
<sequence>MAKSIVDNELHVEQSDRNHVLDKCNLIMMGLVFDEVTRRWAKKVPDKDMVGEGGGNNKGDSDDEDDLWGGGEPILILDNDNESEIESVKKEGFEQCQDADLGRDSNADGGNEPAQSSPNIYPTSNMGALIRHQLTDLLHLFFDELKDTMECRLARVEDFLRSMMQLPKQLECHFAFADGKQGHGKLAEKGQ</sequence>
<accession>A0AAP0HI50</accession>
<protein>
    <submittedName>
        <fullName evidence="2">Uncharacterized protein</fullName>
    </submittedName>
</protein>
<evidence type="ECO:0000256" key="1">
    <source>
        <dbReference type="SAM" id="MobiDB-lite"/>
    </source>
</evidence>
<organism evidence="2 3">
    <name type="scientific">Stephania cephalantha</name>
    <dbReference type="NCBI Taxonomy" id="152367"/>
    <lineage>
        <taxon>Eukaryota</taxon>
        <taxon>Viridiplantae</taxon>
        <taxon>Streptophyta</taxon>
        <taxon>Embryophyta</taxon>
        <taxon>Tracheophyta</taxon>
        <taxon>Spermatophyta</taxon>
        <taxon>Magnoliopsida</taxon>
        <taxon>Ranunculales</taxon>
        <taxon>Menispermaceae</taxon>
        <taxon>Menispermoideae</taxon>
        <taxon>Cissampelideae</taxon>
        <taxon>Stephania</taxon>
    </lineage>
</organism>
<feature type="region of interest" description="Disordered" evidence="1">
    <location>
        <begin position="88"/>
        <end position="123"/>
    </location>
</feature>
<dbReference type="AlphaFoldDB" id="A0AAP0HI50"/>
<gene>
    <name evidence="2" type="ORF">Scep_029976</name>
</gene>
<name>A0AAP0HI50_9MAGN</name>
<keyword evidence="3" id="KW-1185">Reference proteome</keyword>
<reference evidence="2 3" key="1">
    <citation type="submission" date="2024-01" db="EMBL/GenBank/DDBJ databases">
        <title>Genome assemblies of Stephania.</title>
        <authorList>
            <person name="Yang L."/>
        </authorList>
    </citation>
    <scope>NUCLEOTIDE SEQUENCE [LARGE SCALE GENOMIC DNA]</scope>
    <source>
        <strain evidence="2">JXDWG</strain>
        <tissue evidence="2">Leaf</tissue>
    </source>
</reference>
<dbReference type="EMBL" id="JBBNAG010000013">
    <property type="protein sequence ID" value="KAK9083505.1"/>
    <property type="molecule type" value="Genomic_DNA"/>
</dbReference>